<dbReference type="Gene3D" id="3.30.1370.10">
    <property type="entry name" value="K Homology domain, type 1"/>
    <property type="match status" value="1"/>
</dbReference>
<accession>A0A1Y2HRW2</accession>
<organism evidence="15 16">
    <name type="scientific">Catenaria anguillulae PL171</name>
    <dbReference type="NCBI Taxonomy" id="765915"/>
    <lineage>
        <taxon>Eukaryota</taxon>
        <taxon>Fungi</taxon>
        <taxon>Fungi incertae sedis</taxon>
        <taxon>Blastocladiomycota</taxon>
        <taxon>Blastocladiomycetes</taxon>
        <taxon>Blastocladiales</taxon>
        <taxon>Catenariaceae</taxon>
        <taxon>Catenaria</taxon>
    </lineage>
</organism>
<evidence type="ECO:0000256" key="7">
    <source>
        <dbReference type="ARBA" id="ARBA00022833"/>
    </source>
</evidence>
<dbReference type="STRING" id="765915.A0A1Y2HRW2"/>
<comment type="function">
    <text evidence="13">Necessary for the splicing of pre-mRNA. Has a role in the recognition of the branch site (5'-UACUAAC-3'), the pyrimidine tract and the 3'-splice site at the 3'-end of introns.</text>
</comment>
<evidence type="ECO:0000313" key="15">
    <source>
        <dbReference type="EMBL" id="ORZ36541.1"/>
    </source>
</evidence>
<evidence type="ECO:0000313" key="16">
    <source>
        <dbReference type="Proteomes" id="UP000193411"/>
    </source>
</evidence>
<evidence type="ECO:0000256" key="12">
    <source>
        <dbReference type="PROSITE-ProRule" id="PRU00117"/>
    </source>
</evidence>
<evidence type="ECO:0000256" key="5">
    <source>
        <dbReference type="ARBA" id="ARBA00022723"/>
    </source>
</evidence>
<keyword evidence="6 11" id="KW-0863">Zinc-finger</keyword>
<dbReference type="PANTHER" id="PTHR11208:SF45">
    <property type="entry name" value="SPLICING FACTOR 1"/>
    <property type="match status" value="1"/>
</dbReference>
<evidence type="ECO:0000256" key="4">
    <source>
        <dbReference type="ARBA" id="ARBA00022664"/>
    </source>
</evidence>
<feature type="domain" description="CCHC-type" evidence="14">
    <location>
        <begin position="230"/>
        <end position="245"/>
    </location>
</feature>
<keyword evidence="13" id="KW-0747">Spliceosome</keyword>
<dbReference type="InterPro" id="IPR045071">
    <property type="entry name" value="BBP-like"/>
</dbReference>
<dbReference type="InterPro" id="IPR032570">
    <property type="entry name" value="SF1-HH"/>
</dbReference>
<comment type="subcellular location">
    <subcellularLocation>
        <location evidence="1 13">Nucleus</location>
    </subcellularLocation>
</comment>
<dbReference type="PROSITE" id="PS50084">
    <property type="entry name" value="KH_TYPE_1"/>
    <property type="match status" value="1"/>
</dbReference>
<evidence type="ECO:0000256" key="3">
    <source>
        <dbReference type="ARBA" id="ARBA00017984"/>
    </source>
</evidence>
<dbReference type="Proteomes" id="UP000193411">
    <property type="component" value="Unassembled WGS sequence"/>
</dbReference>
<dbReference type="InterPro" id="IPR004087">
    <property type="entry name" value="KH_dom"/>
</dbReference>
<dbReference type="SMART" id="SM00343">
    <property type="entry name" value="ZnF_C2HC"/>
    <property type="match status" value="2"/>
</dbReference>
<dbReference type="Pfam" id="PF22675">
    <property type="entry name" value="KH-I_KHDC4-BBP"/>
    <property type="match status" value="1"/>
</dbReference>
<dbReference type="InterPro" id="IPR047086">
    <property type="entry name" value="SF1-HH_sf"/>
</dbReference>
<dbReference type="InterPro" id="IPR055256">
    <property type="entry name" value="KH_1_KHDC4/BBP-like"/>
</dbReference>
<dbReference type="InterPro" id="IPR036612">
    <property type="entry name" value="KH_dom_type_1_sf"/>
</dbReference>
<keyword evidence="16" id="KW-1185">Reference proteome</keyword>
<sequence length="294" mass="33125">MDTRQSASATRTWPAIMKSSKWGEPNRHGLPETLKLDCLTSDQMALFSVHVRIDEIGHLLRTPANYIPATPNRSPSPEPVYSADGKRINTRELRYRKRLEDERHKLVAIAMAIDPKYHPPTDYRQREFPNIYFIGLLLGPRGSTIKQMEADSGAKIAIRGKGSVKQGKEDLHCVITGDTEATVKAGCDLVNRIIETACTVPEAQNQLKRQQLRDLAALNGTLWDDENHVCQNCGALGHKRYQCPEHSSFTNSVICRSCRNAGHFARDCMMRNKPAAMAEVTQRETQMDQDTYAY</sequence>
<dbReference type="GO" id="GO:0005681">
    <property type="term" value="C:spliceosomal complex"/>
    <property type="evidence" value="ECO:0007669"/>
    <property type="project" value="UniProtKB-KW"/>
</dbReference>
<evidence type="ECO:0000256" key="10">
    <source>
        <dbReference type="ARBA" id="ARBA00023242"/>
    </source>
</evidence>
<keyword evidence="10 13" id="KW-0539">Nucleus</keyword>
<dbReference type="EMBL" id="MCFL01000016">
    <property type="protein sequence ID" value="ORZ36541.1"/>
    <property type="molecule type" value="Genomic_DNA"/>
</dbReference>
<evidence type="ECO:0000259" key="14">
    <source>
        <dbReference type="PROSITE" id="PS50158"/>
    </source>
</evidence>
<keyword evidence="4 13" id="KW-0507">mRNA processing</keyword>
<keyword evidence="9 13" id="KW-0508">mRNA splicing</keyword>
<dbReference type="SUPFAM" id="SSF54791">
    <property type="entry name" value="Eukaryotic type KH-domain (KH-domain type I)"/>
    <property type="match status" value="1"/>
</dbReference>
<evidence type="ECO:0000256" key="8">
    <source>
        <dbReference type="ARBA" id="ARBA00022884"/>
    </source>
</evidence>
<dbReference type="SMART" id="SM00322">
    <property type="entry name" value="KH"/>
    <property type="match status" value="1"/>
</dbReference>
<proteinExistence type="inferred from homology"/>
<dbReference type="SUPFAM" id="SSF57756">
    <property type="entry name" value="Retrovirus zinc finger-like domains"/>
    <property type="match status" value="1"/>
</dbReference>
<dbReference type="GO" id="GO:0000398">
    <property type="term" value="P:mRNA splicing, via spliceosome"/>
    <property type="evidence" value="ECO:0007669"/>
    <property type="project" value="UniProtKB-UniRule"/>
</dbReference>
<gene>
    <name evidence="15" type="ORF">BCR44DRAFT_82084</name>
</gene>
<evidence type="ECO:0000256" key="2">
    <source>
        <dbReference type="ARBA" id="ARBA00010382"/>
    </source>
</evidence>
<keyword evidence="8 12" id="KW-0694">RNA-binding</keyword>
<evidence type="ECO:0000256" key="13">
    <source>
        <dbReference type="RuleBase" id="RU367126"/>
    </source>
</evidence>
<keyword evidence="5 13" id="KW-0479">Metal-binding</keyword>
<dbReference type="GO" id="GO:0048024">
    <property type="term" value="P:regulation of mRNA splicing, via spliceosome"/>
    <property type="evidence" value="ECO:0007669"/>
    <property type="project" value="TreeGrafter"/>
</dbReference>
<protein>
    <recommendedName>
        <fullName evidence="3 13">Branchpoint-bridging protein</fullName>
    </recommendedName>
</protein>
<dbReference type="AlphaFoldDB" id="A0A1Y2HRW2"/>
<comment type="caution">
    <text evidence="15">The sequence shown here is derived from an EMBL/GenBank/DDBJ whole genome shotgun (WGS) entry which is preliminary data.</text>
</comment>
<dbReference type="OrthoDB" id="6777263at2759"/>
<name>A0A1Y2HRW2_9FUNG</name>
<evidence type="ECO:0000256" key="11">
    <source>
        <dbReference type="PROSITE-ProRule" id="PRU00047"/>
    </source>
</evidence>
<dbReference type="Gene3D" id="4.10.60.10">
    <property type="entry name" value="Zinc finger, CCHC-type"/>
    <property type="match status" value="1"/>
</dbReference>
<reference evidence="15 16" key="1">
    <citation type="submission" date="2016-07" db="EMBL/GenBank/DDBJ databases">
        <title>Pervasive Adenine N6-methylation of Active Genes in Fungi.</title>
        <authorList>
            <consortium name="DOE Joint Genome Institute"/>
            <person name="Mondo S.J."/>
            <person name="Dannebaum R.O."/>
            <person name="Kuo R.C."/>
            <person name="Labutti K."/>
            <person name="Haridas S."/>
            <person name="Kuo A."/>
            <person name="Salamov A."/>
            <person name="Ahrendt S.R."/>
            <person name="Lipzen A."/>
            <person name="Sullivan W."/>
            <person name="Andreopoulos W.B."/>
            <person name="Clum A."/>
            <person name="Lindquist E."/>
            <person name="Daum C."/>
            <person name="Ramamoorthy G.K."/>
            <person name="Gryganskyi A."/>
            <person name="Culley D."/>
            <person name="Magnuson J.K."/>
            <person name="James T.Y."/>
            <person name="O'Malley M.A."/>
            <person name="Stajich J.E."/>
            <person name="Spatafora J.W."/>
            <person name="Visel A."/>
            <person name="Grigoriev I.V."/>
        </authorList>
    </citation>
    <scope>NUCLEOTIDE SEQUENCE [LARGE SCALE GENOMIC DNA]</scope>
    <source>
        <strain evidence="15 16">PL171</strain>
    </source>
</reference>
<evidence type="ECO:0000256" key="1">
    <source>
        <dbReference type="ARBA" id="ARBA00004123"/>
    </source>
</evidence>
<evidence type="ECO:0000256" key="6">
    <source>
        <dbReference type="ARBA" id="ARBA00022771"/>
    </source>
</evidence>
<dbReference type="PANTHER" id="PTHR11208">
    <property type="entry name" value="RNA-BINDING PROTEIN RELATED"/>
    <property type="match status" value="1"/>
</dbReference>
<keyword evidence="7 13" id="KW-0862">Zinc</keyword>
<dbReference type="InterPro" id="IPR001878">
    <property type="entry name" value="Znf_CCHC"/>
</dbReference>
<dbReference type="PROSITE" id="PS50158">
    <property type="entry name" value="ZF_CCHC"/>
    <property type="match status" value="2"/>
</dbReference>
<dbReference type="Pfam" id="PF00098">
    <property type="entry name" value="zf-CCHC"/>
    <property type="match status" value="2"/>
</dbReference>
<dbReference type="Pfam" id="PF16275">
    <property type="entry name" value="SF1-HH"/>
    <property type="match status" value="1"/>
</dbReference>
<dbReference type="GO" id="GO:0045131">
    <property type="term" value="F:pre-mRNA branch point binding"/>
    <property type="evidence" value="ECO:0007669"/>
    <property type="project" value="UniProtKB-UniRule"/>
</dbReference>
<dbReference type="GO" id="GO:0008270">
    <property type="term" value="F:zinc ion binding"/>
    <property type="evidence" value="ECO:0007669"/>
    <property type="project" value="UniProtKB-UniRule"/>
</dbReference>
<dbReference type="InterPro" id="IPR036875">
    <property type="entry name" value="Znf_CCHC_sf"/>
</dbReference>
<dbReference type="Gene3D" id="6.10.140.1790">
    <property type="match status" value="1"/>
</dbReference>
<dbReference type="GO" id="GO:0003729">
    <property type="term" value="F:mRNA binding"/>
    <property type="evidence" value="ECO:0007669"/>
    <property type="project" value="TreeGrafter"/>
</dbReference>
<evidence type="ECO:0000256" key="9">
    <source>
        <dbReference type="ARBA" id="ARBA00023187"/>
    </source>
</evidence>
<feature type="domain" description="CCHC-type" evidence="14">
    <location>
        <begin position="255"/>
        <end position="268"/>
    </location>
</feature>
<comment type="similarity">
    <text evidence="2 13">Belongs to the BBP/SF1 family.</text>
</comment>